<evidence type="ECO:0000313" key="1">
    <source>
        <dbReference type="EMBL" id="QIX01530.1"/>
    </source>
</evidence>
<evidence type="ECO:0000313" key="2">
    <source>
        <dbReference type="Proteomes" id="UP000503462"/>
    </source>
</evidence>
<keyword evidence="2" id="KW-1185">Reference proteome</keyword>
<sequence length="68" mass="7596">MQSFRHGHALTDVSEYETKSRLISLNIPCGVENIAVGMHPVQALVRLQRRSGDNAVQAVLRPIPKIEF</sequence>
<dbReference type="AlphaFoldDB" id="A0A6H0Y4J3"/>
<reference evidence="1 2" key="1">
    <citation type="journal article" date="2016" name="Sci. Rep.">
        <title>Peltaster fructicola genome reveals evolution from an invasive phytopathogen to an ectophytic parasite.</title>
        <authorList>
            <person name="Xu C."/>
            <person name="Chen H."/>
            <person name="Gleason M.L."/>
            <person name="Xu J.R."/>
            <person name="Liu H."/>
            <person name="Zhang R."/>
            <person name="Sun G."/>
        </authorList>
    </citation>
    <scope>NUCLEOTIDE SEQUENCE [LARGE SCALE GENOMIC DNA]</scope>
    <source>
        <strain evidence="1 2">LNHT1506</strain>
    </source>
</reference>
<accession>A0A6H0Y4J3</accession>
<organism evidence="1 2">
    <name type="scientific">Peltaster fructicola</name>
    <dbReference type="NCBI Taxonomy" id="286661"/>
    <lineage>
        <taxon>Eukaryota</taxon>
        <taxon>Fungi</taxon>
        <taxon>Dikarya</taxon>
        <taxon>Ascomycota</taxon>
        <taxon>Pezizomycotina</taxon>
        <taxon>Dothideomycetes</taxon>
        <taxon>Dothideomycetes incertae sedis</taxon>
        <taxon>Peltaster</taxon>
    </lineage>
</organism>
<gene>
    <name evidence="1" type="ORF">AMS68_007047</name>
</gene>
<dbReference type="Proteomes" id="UP000503462">
    <property type="component" value="Chromosome 5"/>
</dbReference>
<protein>
    <submittedName>
        <fullName evidence="1">Uncharacterized protein</fullName>
    </submittedName>
</protein>
<proteinExistence type="predicted"/>
<name>A0A6H0Y4J3_9PEZI</name>
<dbReference type="EMBL" id="CP051143">
    <property type="protein sequence ID" value="QIX01530.1"/>
    <property type="molecule type" value="Genomic_DNA"/>
</dbReference>